<evidence type="ECO:0000256" key="1">
    <source>
        <dbReference type="ARBA" id="ARBA00004123"/>
    </source>
</evidence>
<feature type="region of interest" description="Disordered" evidence="5">
    <location>
        <begin position="1"/>
        <end position="27"/>
    </location>
</feature>
<keyword evidence="8" id="KW-1185">Reference proteome</keyword>
<evidence type="ECO:0000256" key="3">
    <source>
        <dbReference type="ARBA" id="ARBA00023125"/>
    </source>
</evidence>
<comment type="caution">
    <text evidence="7">The sequence shown here is derived from an EMBL/GenBank/DDBJ whole genome shotgun (WGS) entry which is preliminary data.</text>
</comment>
<dbReference type="CDD" id="cd12148">
    <property type="entry name" value="fungal_TF_MHR"/>
    <property type="match status" value="1"/>
</dbReference>
<name>A0A3D8QSG0_9HELO</name>
<evidence type="ECO:0000256" key="2">
    <source>
        <dbReference type="ARBA" id="ARBA00022723"/>
    </source>
</evidence>
<sequence>MLRRKIPAPLNEKLSRQPAPSENSRNTTDQANLLNQEIHCSIAGADASVSSAMHLHYGPSSTFVFLQQLYRFLSGKPGSRQVIINSSSANYTEEAISEFGYSSIFFGRDSEFSSDPSRSASWQQDLSGSNPFSPELLPSDLAETFLESYLSTLHHVLPFCQQKTLRTLFHSLYYASESHTLHSRDFTLILAVLAVGATLTDEKHWANSLFARAKAELDSWGDAIRGRPNSAVLAVGAAAQKALAMGLQHETINSDSPSSELTDSDRSRLQERHASFWSLYVLDRNLSLSIGRPASINDMDVELPDPVGDSHLTASVALSRISHKVYYSVYGRKKGTFAEFCGKIQGLREELSLFHKSLAPENQFPLSQHELRSTLPQINISHMLLAFDFFQIMIITLRPCLILDAVQRRHKAKTNTSPQVIPNEWLSWLDDACLSCSKASIHIIRLFARAIDQNQLVSRIRHSRFYLENACLVLLFDALRDPSRKGLAENFQAVTDCLQCFARMPADELLAISTSAISRMLQLTKNMVARPGDDDNQERNQFATSLVEPIAAVPTAFGSSAALNLTPGPVQMGGDAILDVGNGPAIETIFNDIDFFNADIFDLSYDLWVEYNTLPTTV</sequence>
<dbReference type="AlphaFoldDB" id="A0A3D8QSG0"/>
<dbReference type="GO" id="GO:0003700">
    <property type="term" value="F:DNA-binding transcription factor activity"/>
    <property type="evidence" value="ECO:0007669"/>
    <property type="project" value="InterPro"/>
</dbReference>
<protein>
    <recommendedName>
        <fullName evidence="6">Xylanolytic transcriptional activator regulatory domain-containing protein</fullName>
    </recommendedName>
</protein>
<gene>
    <name evidence="7" type="ORF">BP6252_10282</name>
</gene>
<dbReference type="PANTHER" id="PTHR46910">
    <property type="entry name" value="TRANSCRIPTION FACTOR PDR1"/>
    <property type="match status" value="1"/>
</dbReference>
<comment type="subcellular location">
    <subcellularLocation>
        <location evidence="1">Nucleus</location>
    </subcellularLocation>
</comment>
<accession>A0A3D8QSG0</accession>
<feature type="domain" description="Xylanolytic transcriptional activator regulatory" evidence="6">
    <location>
        <begin position="231"/>
        <end position="310"/>
    </location>
</feature>
<evidence type="ECO:0000313" key="8">
    <source>
        <dbReference type="Proteomes" id="UP000256645"/>
    </source>
</evidence>
<dbReference type="GO" id="GO:0006351">
    <property type="term" value="P:DNA-templated transcription"/>
    <property type="evidence" value="ECO:0007669"/>
    <property type="project" value="InterPro"/>
</dbReference>
<keyword evidence="2" id="KW-0479">Metal-binding</keyword>
<dbReference type="OrthoDB" id="2123952at2759"/>
<dbReference type="Pfam" id="PF04082">
    <property type="entry name" value="Fungal_trans"/>
    <property type="match status" value="1"/>
</dbReference>
<organism evidence="7 8">
    <name type="scientific">Coleophoma cylindrospora</name>
    <dbReference type="NCBI Taxonomy" id="1849047"/>
    <lineage>
        <taxon>Eukaryota</taxon>
        <taxon>Fungi</taxon>
        <taxon>Dikarya</taxon>
        <taxon>Ascomycota</taxon>
        <taxon>Pezizomycotina</taxon>
        <taxon>Leotiomycetes</taxon>
        <taxon>Helotiales</taxon>
        <taxon>Dermateaceae</taxon>
        <taxon>Coleophoma</taxon>
    </lineage>
</organism>
<evidence type="ECO:0000256" key="4">
    <source>
        <dbReference type="ARBA" id="ARBA00023242"/>
    </source>
</evidence>
<evidence type="ECO:0000313" key="7">
    <source>
        <dbReference type="EMBL" id="RDW64631.1"/>
    </source>
</evidence>
<keyword evidence="3" id="KW-0238">DNA-binding</keyword>
<evidence type="ECO:0000259" key="6">
    <source>
        <dbReference type="SMART" id="SM00906"/>
    </source>
</evidence>
<feature type="compositionally biased region" description="Polar residues" evidence="5">
    <location>
        <begin position="18"/>
        <end position="27"/>
    </location>
</feature>
<dbReference type="InterPro" id="IPR050987">
    <property type="entry name" value="AtrR-like"/>
</dbReference>
<dbReference type="InterPro" id="IPR007219">
    <property type="entry name" value="XnlR_reg_dom"/>
</dbReference>
<dbReference type="GO" id="GO:0008270">
    <property type="term" value="F:zinc ion binding"/>
    <property type="evidence" value="ECO:0007669"/>
    <property type="project" value="InterPro"/>
</dbReference>
<dbReference type="Proteomes" id="UP000256645">
    <property type="component" value="Unassembled WGS sequence"/>
</dbReference>
<dbReference type="PANTHER" id="PTHR46910:SF3">
    <property type="entry name" value="HALOTOLERANCE PROTEIN 9-RELATED"/>
    <property type="match status" value="1"/>
</dbReference>
<dbReference type="EMBL" id="PDLM01000012">
    <property type="protein sequence ID" value="RDW64631.1"/>
    <property type="molecule type" value="Genomic_DNA"/>
</dbReference>
<reference evidence="7 8" key="1">
    <citation type="journal article" date="2018" name="IMA Fungus">
        <title>IMA Genome-F 9: Draft genome sequence of Annulohypoxylon stygium, Aspergillus mulundensis, Berkeleyomyces basicola (syn. Thielaviopsis basicola), Ceratocystis smalleyi, two Cercospora beticola strains, Coleophoma cylindrospora, Fusarium fracticaudum, Phialophora cf. hyalina, and Morchella septimelata.</title>
        <authorList>
            <person name="Wingfield B.D."/>
            <person name="Bills G.F."/>
            <person name="Dong Y."/>
            <person name="Huang W."/>
            <person name="Nel W.J."/>
            <person name="Swalarsk-Parry B.S."/>
            <person name="Vaghefi N."/>
            <person name="Wilken P.M."/>
            <person name="An Z."/>
            <person name="de Beer Z.W."/>
            <person name="De Vos L."/>
            <person name="Chen L."/>
            <person name="Duong T.A."/>
            <person name="Gao Y."/>
            <person name="Hammerbacher A."/>
            <person name="Kikkert J.R."/>
            <person name="Li Y."/>
            <person name="Li H."/>
            <person name="Li K."/>
            <person name="Li Q."/>
            <person name="Liu X."/>
            <person name="Ma X."/>
            <person name="Naidoo K."/>
            <person name="Pethybridge S.J."/>
            <person name="Sun J."/>
            <person name="Steenkamp E.T."/>
            <person name="van der Nest M.A."/>
            <person name="van Wyk S."/>
            <person name="Wingfield M.J."/>
            <person name="Xiong C."/>
            <person name="Yue Q."/>
            <person name="Zhang X."/>
        </authorList>
    </citation>
    <scope>NUCLEOTIDE SEQUENCE [LARGE SCALE GENOMIC DNA]</scope>
    <source>
        <strain evidence="7 8">BP6252</strain>
    </source>
</reference>
<dbReference type="SMART" id="SM00906">
    <property type="entry name" value="Fungal_trans"/>
    <property type="match status" value="1"/>
</dbReference>
<evidence type="ECO:0000256" key="5">
    <source>
        <dbReference type="SAM" id="MobiDB-lite"/>
    </source>
</evidence>
<proteinExistence type="predicted"/>
<dbReference type="GO" id="GO:0003677">
    <property type="term" value="F:DNA binding"/>
    <property type="evidence" value="ECO:0007669"/>
    <property type="project" value="UniProtKB-KW"/>
</dbReference>
<dbReference type="GO" id="GO:0005634">
    <property type="term" value="C:nucleus"/>
    <property type="evidence" value="ECO:0007669"/>
    <property type="project" value="UniProtKB-SubCell"/>
</dbReference>
<keyword evidence="4" id="KW-0539">Nucleus</keyword>